<accession>A0ABQ0Q901</accession>
<proteinExistence type="predicted"/>
<dbReference type="EMBL" id="BAQW01000004">
    <property type="protein sequence ID" value="GBR09506.1"/>
    <property type="molecule type" value="Genomic_DNA"/>
</dbReference>
<organism evidence="2 3">
    <name type="scientific">Gluconobacter frateurii NRIC 0228</name>
    <dbReference type="NCBI Taxonomy" id="1307946"/>
    <lineage>
        <taxon>Bacteria</taxon>
        <taxon>Pseudomonadati</taxon>
        <taxon>Pseudomonadota</taxon>
        <taxon>Alphaproteobacteria</taxon>
        <taxon>Acetobacterales</taxon>
        <taxon>Acetobacteraceae</taxon>
        <taxon>Gluconobacter</taxon>
    </lineage>
</organism>
<protein>
    <recommendedName>
        <fullName evidence="4">DUF2635 domain-containing protein</fullName>
    </recommendedName>
</protein>
<sequence length="72" mass="7395">MTTVLVRPAAGRLVLSPAGQAVPEKFLINPADPYWARALRDGDVEQADQSDKPVSLGAPAAPATPEGGKSNG</sequence>
<dbReference type="Proteomes" id="UP001061070">
    <property type="component" value="Unassembled WGS sequence"/>
</dbReference>
<comment type="caution">
    <text evidence="2">The sequence shown here is derived from an EMBL/GenBank/DDBJ whole genome shotgun (WGS) entry which is preliminary data.</text>
</comment>
<feature type="compositionally biased region" description="Low complexity" evidence="1">
    <location>
        <begin position="57"/>
        <end position="72"/>
    </location>
</feature>
<reference evidence="2" key="1">
    <citation type="submission" date="2013-04" db="EMBL/GenBank/DDBJ databases">
        <title>The genome sequencing project of 58 acetic acid bacteria.</title>
        <authorList>
            <person name="Okamoto-Kainuma A."/>
            <person name="Ishikawa M."/>
            <person name="Umino S."/>
            <person name="Koizumi Y."/>
            <person name="Shiwa Y."/>
            <person name="Yoshikawa H."/>
            <person name="Matsutani M."/>
            <person name="Matsushita K."/>
        </authorList>
    </citation>
    <scope>NUCLEOTIDE SEQUENCE</scope>
    <source>
        <strain evidence="2">NRIC 0228</strain>
    </source>
</reference>
<name>A0ABQ0Q901_9PROT</name>
<evidence type="ECO:0000256" key="1">
    <source>
        <dbReference type="SAM" id="MobiDB-lite"/>
    </source>
</evidence>
<evidence type="ECO:0008006" key="4">
    <source>
        <dbReference type="Google" id="ProtNLM"/>
    </source>
</evidence>
<dbReference type="InterPro" id="IPR024400">
    <property type="entry name" value="DUF2635"/>
</dbReference>
<evidence type="ECO:0000313" key="3">
    <source>
        <dbReference type="Proteomes" id="UP001061070"/>
    </source>
</evidence>
<dbReference type="RefSeq" id="WP_099181508.1">
    <property type="nucleotide sequence ID" value="NZ_BAQW01000004.1"/>
</dbReference>
<keyword evidence="3" id="KW-1185">Reference proteome</keyword>
<dbReference type="Pfam" id="PF10948">
    <property type="entry name" value="DUF2635"/>
    <property type="match status" value="1"/>
</dbReference>
<evidence type="ECO:0000313" key="2">
    <source>
        <dbReference type="EMBL" id="GBR09506.1"/>
    </source>
</evidence>
<feature type="region of interest" description="Disordered" evidence="1">
    <location>
        <begin position="40"/>
        <end position="72"/>
    </location>
</feature>
<gene>
    <name evidence="2" type="ORF">AA0228_0697</name>
</gene>